<accession>A0A1I0JCR4</accession>
<dbReference type="GO" id="GO:0006351">
    <property type="term" value="P:DNA-templated transcription"/>
    <property type="evidence" value="ECO:0007669"/>
    <property type="project" value="TreeGrafter"/>
</dbReference>
<dbReference type="GO" id="GO:0044010">
    <property type="term" value="P:single-species biofilm formation"/>
    <property type="evidence" value="ECO:0007669"/>
    <property type="project" value="InterPro"/>
</dbReference>
<dbReference type="PANTHER" id="PTHR38781">
    <property type="entry name" value="ANTITOXIN DINJ-RELATED"/>
    <property type="match status" value="1"/>
</dbReference>
<dbReference type="PIRSF" id="PIRSF003108">
    <property type="entry name" value="DinJ"/>
    <property type="match status" value="1"/>
</dbReference>
<protein>
    <submittedName>
        <fullName evidence="3">DNA-damage-inducible protein J</fullName>
    </submittedName>
</protein>
<dbReference type="GO" id="GO:0000987">
    <property type="term" value="F:cis-regulatory region sequence-specific DNA binding"/>
    <property type="evidence" value="ECO:0007669"/>
    <property type="project" value="InterPro"/>
</dbReference>
<name>A0A1I0JCR4_9FIRM</name>
<dbReference type="Pfam" id="PF04221">
    <property type="entry name" value="RelB"/>
    <property type="match status" value="1"/>
</dbReference>
<evidence type="ECO:0000313" key="3">
    <source>
        <dbReference type="EMBL" id="SEU07860.1"/>
    </source>
</evidence>
<evidence type="ECO:0000256" key="1">
    <source>
        <dbReference type="ARBA" id="ARBA00010562"/>
    </source>
</evidence>
<dbReference type="Proteomes" id="UP000198508">
    <property type="component" value="Unassembled WGS sequence"/>
</dbReference>
<dbReference type="GO" id="GO:0015643">
    <property type="term" value="F:toxic substance binding"/>
    <property type="evidence" value="ECO:0007669"/>
    <property type="project" value="InterPro"/>
</dbReference>
<dbReference type="GeneID" id="93276783"/>
<keyword evidence="2" id="KW-1277">Toxin-antitoxin system</keyword>
<dbReference type="NCBIfam" id="TIGR02384">
    <property type="entry name" value="RelB_DinJ"/>
    <property type="match status" value="1"/>
</dbReference>
<dbReference type="STRING" id="460384.SAMN05216313_12873"/>
<keyword evidence="4" id="KW-1185">Reference proteome</keyword>
<dbReference type="InterPro" id="IPR013321">
    <property type="entry name" value="Arc_rbn_hlx_hlx"/>
</dbReference>
<dbReference type="RefSeq" id="WP_092368757.1">
    <property type="nucleotide sequence ID" value="NZ_CAKXUV010000030.1"/>
</dbReference>
<dbReference type="EMBL" id="FOIM01000028">
    <property type="protein sequence ID" value="SEU07860.1"/>
    <property type="molecule type" value="Genomic_DNA"/>
</dbReference>
<dbReference type="AlphaFoldDB" id="A0A1I0JCR4"/>
<dbReference type="Gene3D" id="1.10.1220.10">
    <property type="entry name" value="Met repressor-like"/>
    <property type="match status" value="1"/>
</dbReference>
<sequence>MATTNVTIRMDEELKKQAEELFADLGLNMTTAFTTFVKQAVREQRIPFIISREVPNQETIKAIEEIQMLKKDPNKKTYSSFSELLEEVKNEI</sequence>
<dbReference type="GO" id="GO:0006355">
    <property type="term" value="P:regulation of DNA-templated transcription"/>
    <property type="evidence" value="ECO:0007669"/>
    <property type="project" value="InterPro"/>
</dbReference>
<comment type="similarity">
    <text evidence="1">Belongs to the RelB/DinJ antitoxin family.</text>
</comment>
<proteinExistence type="inferred from homology"/>
<dbReference type="InterPro" id="IPR026262">
    <property type="entry name" value="DinJ"/>
</dbReference>
<dbReference type="InterPro" id="IPR007337">
    <property type="entry name" value="RelB/DinJ"/>
</dbReference>
<dbReference type="PANTHER" id="PTHR38781:SF1">
    <property type="entry name" value="ANTITOXIN DINJ-RELATED"/>
    <property type="match status" value="1"/>
</dbReference>
<evidence type="ECO:0000313" key="4">
    <source>
        <dbReference type="Proteomes" id="UP000198508"/>
    </source>
</evidence>
<gene>
    <name evidence="3" type="ORF">SAMN05216313_12873</name>
</gene>
<organism evidence="3 4">
    <name type="scientific">Enterocloster lavalensis</name>
    <dbReference type="NCBI Taxonomy" id="460384"/>
    <lineage>
        <taxon>Bacteria</taxon>
        <taxon>Bacillati</taxon>
        <taxon>Bacillota</taxon>
        <taxon>Clostridia</taxon>
        <taxon>Lachnospirales</taxon>
        <taxon>Lachnospiraceae</taxon>
        <taxon>Enterocloster</taxon>
    </lineage>
</organism>
<evidence type="ECO:0000256" key="2">
    <source>
        <dbReference type="ARBA" id="ARBA00022649"/>
    </source>
</evidence>
<reference evidence="4" key="1">
    <citation type="submission" date="2016-10" db="EMBL/GenBank/DDBJ databases">
        <authorList>
            <person name="Varghese N."/>
            <person name="Submissions S."/>
        </authorList>
    </citation>
    <scope>NUCLEOTIDE SEQUENCE [LARGE SCALE GENOMIC DNA]</scope>
    <source>
        <strain evidence="4">NLAE-zl-G277</strain>
    </source>
</reference>